<evidence type="ECO:0000313" key="4">
    <source>
        <dbReference type="Proteomes" id="UP000295371"/>
    </source>
</evidence>
<dbReference type="NCBIfam" id="TIGR01891">
    <property type="entry name" value="amidohydrolases"/>
    <property type="match status" value="1"/>
</dbReference>
<dbReference type="FunFam" id="3.30.70.360:FF:000004">
    <property type="entry name" value="Peptidase M20 domain-containing protein 2"/>
    <property type="match status" value="1"/>
</dbReference>
<organism evidence="3 4">
    <name type="scientific">Naumannella halotolerans</name>
    <dbReference type="NCBI Taxonomy" id="993414"/>
    <lineage>
        <taxon>Bacteria</taxon>
        <taxon>Bacillati</taxon>
        <taxon>Actinomycetota</taxon>
        <taxon>Actinomycetes</taxon>
        <taxon>Propionibacteriales</taxon>
        <taxon>Propionibacteriaceae</taxon>
        <taxon>Naumannella</taxon>
    </lineage>
</organism>
<dbReference type="PIRSF" id="PIRSF037226">
    <property type="entry name" value="Amidohydrolase_ACY1L2_prd"/>
    <property type="match status" value="1"/>
</dbReference>
<dbReference type="EMBL" id="SOAW01000002">
    <property type="protein sequence ID" value="TDT31071.1"/>
    <property type="molecule type" value="Genomic_DNA"/>
</dbReference>
<dbReference type="GO" id="GO:0016805">
    <property type="term" value="F:dipeptidase activity"/>
    <property type="evidence" value="ECO:0007669"/>
    <property type="project" value="InterPro"/>
</dbReference>
<dbReference type="CDD" id="cd05672">
    <property type="entry name" value="M20_ACY1L2-like"/>
    <property type="match status" value="1"/>
</dbReference>
<dbReference type="InterPro" id="IPR052030">
    <property type="entry name" value="Peptidase_M20/M20A_hydrolases"/>
</dbReference>
<protein>
    <recommendedName>
        <fullName evidence="1">Peptidase M20 domain-containing protein 2</fullName>
    </recommendedName>
</protein>
<dbReference type="SUPFAM" id="SSF55031">
    <property type="entry name" value="Bacterial exopeptidase dimerisation domain"/>
    <property type="match status" value="1"/>
</dbReference>
<dbReference type="GO" id="GO:0046657">
    <property type="term" value="P:folic acid catabolic process"/>
    <property type="evidence" value="ECO:0007669"/>
    <property type="project" value="TreeGrafter"/>
</dbReference>
<keyword evidence="3" id="KW-0378">Hydrolase</keyword>
<keyword evidence="4" id="KW-1185">Reference proteome</keyword>
<feature type="domain" description="Peptidase M20 dimerisation" evidence="2">
    <location>
        <begin position="171"/>
        <end position="264"/>
    </location>
</feature>
<reference evidence="3 4" key="1">
    <citation type="submission" date="2019-03" db="EMBL/GenBank/DDBJ databases">
        <title>Genomic Encyclopedia of Archaeal and Bacterial Type Strains, Phase II (KMG-II): from individual species to whole genera.</title>
        <authorList>
            <person name="Goeker M."/>
        </authorList>
    </citation>
    <scope>NUCLEOTIDE SEQUENCE [LARGE SCALE GENOMIC DNA]</scope>
    <source>
        <strain evidence="3 4">DSM 24323</strain>
    </source>
</reference>
<comment type="similarity">
    <text evidence="1">Belongs to the peptidase M20A family.</text>
</comment>
<evidence type="ECO:0000313" key="3">
    <source>
        <dbReference type="EMBL" id="TDT31071.1"/>
    </source>
</evidence>
<evidence type="ECO:0000259" key="2">
    <source>
        <dbReference type="Pfam" id="PF07687"/>
    </source>
</evidence>
<evidence type="ECO:0000256" key="1">
    <source>
        <dbReference type="PIRNR" id="PIRNR037226"/>
    </source>
</evidence>
<gene>
    <name evidence="3" type="ORF">CLV29_2484</name>
</gene>
<dbReference type="OrthoDB" id="9781032at2"/>
<sequence>MINSAAYHRQLDAMIESLGGELIGLSTRIHDLAETGFEEQRSAAGVAELLHRHGLSVEIGVHGLPTAVESRVGVGGPRVALMAEYDALPGIGHACGHNVIAACSIGAYLAPASVLQAGGPVGTAVLLGTPAEENGTGKEIMAREGAFDGIDAAFMIHPTGGLDTVGGSSLGLREVELVFTGRASHAAAAPEQGLNALDAAVATYQGINALRPGLQATDRVHGIITEGGLRPNIIPERAALHYYVRSAGVQQLLSISKKLEAVARGAVIMTGTEVEVIWDRNPACVPMQPNDALNGRFTDWLSELGRQVGERPPGSPMGSTDAGNVSVRIPTIHPMLAIADAEVSPHTAEFAVAARTPRAERTVLDGGRALAHIALDYLLDPDLRTAAAVDFDQARTPEVEELIR</sequence>
<dbReference type="InterPro" id="IPR036264">
    <property type="entry name" value="Bact_exopeptidase_dim_dom"/>
</dbReference>
<dbReference type="InterPro" id="IPR017439">
    <property type="entry name" value="Amidohydrolase"/>
</dbReference>
<dbReference type="InterPro" id="IPR011650">
    <property type="entry name" value="Peptidase_M20_dimer"/>
</dbReference>
<dbReference type="PANTHER" id="PTHR30575">
    <property type="entry name" value="PEPTIDASE M20"/>
    <property type="match status" value="1"/>
</dbReference>
<comment type="caution">
    <text evidence="3">The sequence shown here is derived from an EMBL/GenBank/DDBJ whole genome shotgun (WGS) entry which is preliminary data.</text>
</comment>
<dbReference type="Pfam" id="PF07687">
    <property type="entry name" value="M20_dimer"/>
    <property type="match status" value="1"/>
</dbReference>
<dbReference type="Gene3D" id="3.30.70.360">
    <property type="match status" value="1"/>
</dbReference>
<dbReference type="Gene3D" id="3.40.630.10">
    <property type="entry name" value="Zn peptidases"/>
    <property type="match status" value="1"/>
</dbReference>
<dbReference type="PANTHER" id="PTHR30575:SF0">
    <property type="entry name" value="XAA-ARG DIPEPTIDASE"/>
    <property type="match status" value="1"/>
</dbReference>
<dbReference type="AlphaFoldDB" id="A0A4R7J1P3"/>
<name>A0A4R7J1P3_9ACTN</name>
<dbReference type="Proteomes" id="UP000295371">
    <property type="component" value="Unassembled WGS sequence"/>
</dbReference>
<dbReference type="InterPro" id="IPR017144">
    <property type="entry name" value="Xaa-Arg_dipeptidase"/>
</dbReference>
<dbReference type="RefSeq" id="WP_133755387.1">
    <property type="nucleotide sequence ID" value="NZ_SOAW01000002.1"/>
</dbReference>
<dbReference type="InterPro" id="IPR002933">
    <property type="entry name" value="Peptidase_M20"/>
</dbReference>
<accession>A0A4R7J1P3</accession>
<proteinExistence type="inferred from homology"/>
<dbReference type="SUPFAM" id="SSF53187">
    <property type="entry name" value="Zn-dependent exopeptidases"/>
    <property type="match status" value="1"/>
</dbReference>
<dbReference type="GO" id="GO:0071713">
    <property type="term" value="F:para-aminobenzoyl-glutamate hydrolase activity"/>
    <property type="evidence" value="ECO:0007669"/>
    <property type="project" value="TreeGrafter"/>
</dbReference>
<dbReference type="Pfam" id="PF01546">
    <property type="entry name" value="Peptidase_M20"/>
    <property type="match status" value="1"/>
</dbReference>
<dbReference type="GO" id="GO:0005737">
    <property type="term" value="C:cytoplasm"/>
    <property type="evidence" value="ECO:0007669"/>
    <property type="project" value="TreeGrafter"/>
</dbReference>